<dbReference type="KEGG" id="pabs:JIR001_12640"/>
<gene>
    <name evidence="3" type="ORF">JIR001_12640</name>
</gene>
<organism evidence="3 4">
    <name type="scientific">Polycladomyces abyssicola</name>
    <dbReference type="NCBI Taxonomy" id="1125966"/>
    <lineage>
        <taxon>Bacteria</taxon>
        <taxon>Bacillati</taxon>
        <taxon>Bacillota</taxon>
        <taxon>Bacilli</taxon>
        <taxon>Bacillales</taxon>
        <taxon>Thermoactinomycetaceae</taxon>
        <taxon>Polycladomyces</taxon>
    </lineage>
</organism>
<proteinExistence type="predicted"/>
<dbReference type="GO" id="GO:0009317">
    <property type="term" value="C:acetyl-CoA carboxylase complex"/>
    <property type="evidence" value="ECO:0007669"/>
    <property type="project" value="TreeGrafter"/>
</dbReference>
<dbReference type="NCBIfam" id="TIGR03134">
    <property type="entry name" value="malonate_gamma"/>
    <property type="match status" value="1"/>
</dbReference>
<dbReference type="InterPro" id="IPR034733">
    <property type="entry name" value="AcCoA_carboxyl_beta"/>
</dbReference>
<reference evidence="3" key="2">
    <citation type="journal article" date="2021" name="Microbiol. Resour. Announc.">
        <title>Complete Genome Sequence of Polycladomyces abyssicola JIR-001T, Isolated from Hemipelagic Sediment in Deep Seawater.</title>
        <authorList>
            <person name="Tsubouchi T."/>
            <person name="Kaneko Y."/>
        </authorList>
    </citation>
    <scope>NUCLEOTIDE SEQUENCE</scope>
    <source>
        <strain evidence="3">JIR-001</strain>
    </source>
</reference>
<protein>
    <submittedName>
        <fullName evidence="3">Biotin-independent malonate decarboxylase subunit beta</fullName>
    </submittedName>
</protein>
<sequence>MTAKMPLKTSFVELRARDRAAAILDPGTFREILGPFDRLESPHLALQNIVPQSDDGVVVARGLIAGESAVVIVIEGAFQGGGIGEVSGAKIAGALELALRDNENGRRTRPVLIFDTGGVRLQEANYGLLAIAEIGSAIVALRRHIPVVGVIPGMVGCFGGMSIVAGLCSTLIMTREGRLGLNGPEVIEQEAGIREFDASDRQLIWNTVGGAQRYATGFADVLVEDDVTAITGAVQEAFRRGVPVEHRSEQVERYRSRLAGIDPNKPLDGSMLRERWGRERGEGFEEPVKSQSGQEGQTNDKGPVSRGRVWLEALCGGSRPVTTGLSSVLCADTTVGDERVRFISVKPDPDNRFPRARHGEVGLDEGWALARVVRDAIDEDVDGKRRAIVAIVDVPSQAYGYREELLGIHQACAAAMDAYATARLAGHPVVALIVGKAISGAFLAHGLQANRILALDDPGVQVQVMSKKSAATVTRRSIAELEEMAKKVPGIAYDIRSFASLGAVDELIDGVDADTPGVKEIQRVLDTLSTTIAAARSGPRDLSNRLTSVEARTGRSASIQVRERMREQWN</sequence>
<dbReference type="InterPro" id="IPR011762">
    <property type="entry name" value="COA_CT_N"/>
</dbReference>
<accession>A0A8D5ZNL0</accession>
<dbReference type="InterPro" id="IPR029045">
    <property type="entry name" value="ClpP/crotonase-like_dom_sf"/>
</dbReference>
<dbReference type="InterPro" id="IPR009648">
    <property type="entry name" value="Malonate_gamma"/>
</dbReference>
<dbReference type="GO" id="GO:0004658">
    <property type="term" value="F:propionyl-CoA carboxylase activity"/>
    <property type="evidence" value="ECO:0007669"/>
    <property type="project" value="TreeGrafter"/>
</dbReference>
<dbReference type="NCBIfam" id="TIGR03133">
    <property type="entry name" value="malonate_beta"/>
    <property type="match status" value="1"/>
</dbReference>
<evidence type="ECO:0000259" key="2">
    <source>
        <dbReference type="PROSITE" id="PS50980"/>
    </source>
</evidence>
<dbReference type="EMBL" id="AP024601">
    <property type="protein sequence ID" value="BCU81481.1"/>
    <property type="molecule type" value="Genomic_DNA"/>
</dbReference>
<dbReference type="InterPro" id="IPR051047">
    <property type="entry name" value="AccD/PCCB"/>
</dbReference>
<evidence type="ECO:0000313" key="4">
    <source>
        <dbReference type="Proteomes" id="UP000677436"/>
    </source>
</evidence>
<dbReference type="SUPFAM" id="SSF52096">
    <property type="entry name" value="ClpP/crotonase"/>
    <property type="match status" value="2"/>
</dbReference>
<dbReference type="PANTHER" id="PTHR43842">
    <property type="entry name" value="PROPIONYL-COA CARBOXYLASE BETA CHAIN"/>
    <property type="match status" value="1"/>
</dbReference>
<dbReference type="Pfam" id="PF06833">
    <property type="entry name" value="MdcE"/>
    <property type="match status" value="1"/>
</dbReference>
<dbReference type="Pfam" id="PF01039">
    <property type="entry name" value="Carboxyl_trans"/>
    <property type="match status" value="1"/>
</dbReference>
<dbReference type="GO" id="GO:0016831">
    <property type="term" value="F:carboxy-lyase activity"/>
    <property type="evidence" value="ECO:0007669"/>
    <property type="project" value="InterPro"/>
</dbReference>
<dbReference type="AlphaFoldDB" id="A0A8D5ZNL0"/>
<evidence type="ECO:0000256" key="1">
    <source>
        <dbReference type="SAM" id="MobiDB-lite"/>
    </source>
</evidence>
<dbReference type="PANTHER" id="PTHR43842:SF2">
    <property type="entry name" value="PROPIONYL-COA CARBOXYLASE BETA CHAIN, MITOCHONDRIAL"/>
    <property type="match status" value="1"/>
</dbReference>
<dbReference type="GO" id="GO:0005975">
    <property type="term" value="P:carbohydrate metabolic process"/>
    <property type="evidence" value="ECO:0007669"/>
    <property type="project" value="InterPro"/>
</dbReference>
<feature type="region of interest" description="Disordered" evidence="1">
    <location>
        <begin position="281"/>
        <end position="303"/>
    </location>
</feature>
<evidence type="ECO:0000313" key="3">
    <source>
        <dbReference type="EMBL" id="BCU81481.1"/>
    </source>
</evidence>
<dbReference type="Proteomes" id="UP000677436">
    <property type="component" value="Chromosome"/>
</dbReference>
<feature type="compositionally biased region" description="Polar residues" evidence="1">
    <location>
        <begin position="289"/>
        <end position="300"/>
    </location>
</feature>
<dbReference type="PROSITE" id="PS50980">
    <property type="entry name" value="COA_CT_NTER"/>
    <property type="match status" value="1"/>
</dbReference>
<dbReference type="InterPro" id="IPR017556">
    <property type="entry name" value="Malonate_beta"/>
</dbReference>
<keyword evidence="4" id="KW-1185">Reference proteome</keyword>
<feature type="domain" description="CoA carboxyltransferase N-terminal" evidence="2">
    <location>
        <begin position="1"/>
        <end position="246"/>
    </location>
</feature>
<dbReference type="Gene3D" id="3.90.226.10">
    <property type="entry name" value="2-enoyl-CoA Hydratase, Chain A, domain 1"/>
    <property type="match status" value="2"/>
</dbReference>
<reference evidence="3" key="1">
    <citation type="journal article" date="2013" name="Int. J. Syst. Evol. Microbiol.">
        <title>Polycladomyces abyssicola gen. nov., sp. nov., a thermophilic filamentous bacterium isolated from hemipelagic sediment.</title>
        <authorList>
            <person name="Tsubouchi T."/>
            <person name="Shimane Y."/>
            <person name="Mori K."/>
            <person name="Usui K."/>
            <person name="Hiraki T."/>
            <person name="Tame A."/>
            <person name="Uematsu K."/>
            <person name="Maruyama T."/>
            <person name="Hatada Y."/>
        </authorList>
    </citation>
    <scope>NUCLEOTIDE SEQUENCE</scope>
    <source>
        <strain evidence="3">JIR-001</strain>
    </source>
</reference>
<dbReference type="NCBIfam" id="NF005530">
    <property type="entry name" value="PRK07189.1"/>
    <property type="match status" value="1"/>
</dbReference>
<name>A0A8D5ZNL0_9BACL</name>